<evidence type="ECO:0000313" key="4">
    <source>
        <dbReference type="Proteomes" id="UP000267430"/>
    </source>
</evidence>
<comment type="caution">
    <text evidence="3">The sequence shown here is derived from an EMBL/GenBank/DDBJ whole genome shotgun (WGS) entry which is preliminary data.</text>
</comment>
<dbReference type="Proteomes" id="UP000267430">
    <property type="component" value="Unassembled WGS sequence"/>
</dbReference>
<dbReference type="EMBL" id="RYZZ01000052">
    <property type="protein sequence ID" value="RUQ24266.1"/>
    <property type="molecule type" value="Genomic_DNA"/>
</dbReference>
<dbReference type="SUPFAM" id="SSF55347">
    <property type="entry name" value="Glyceraldehyde-3-phosphate dehydrogenase-like, C-terminal domain"/>
    <property type="match status" value="1"/>
</dbReference>
<sequence length="89" mass="9534">MSAISIEEIQAAEKLGLRVKHLVTVDNSLKVDIRPEFVDSEHPLYGVEKVNNAVLIKTDLLGDLTLIGAGAGAKPTASAVIEDFISLYT</sequence>
<dbReference type="AlphaFoldDB" id="A0A3S0V752"/>
<evidence type="ECO:0000313" key="3">
    <source>
        <dbReference type="EMBL" id="RUQ24266.1"/>
    </source>
</evidence>
<organism evidence="3 4">
    <name type="scientific">Peribacillus cavernae</name>
    <dbReference type="NCBI Taxonomy" id="1674310"/>
    <lineage>
        <taxon>Bacteria</taxon>
        <taxon>Bacillati</taxon>
        <taxon>Bacillota</taxon>
        <taxon>Bacilli</taxon>
        <taxon>Bacillales</taxon>
        <taxon>Bacillaceae</taxon>
        <taxon>Peribacillus</taxon>
    </lineage>
</organism>
<proteinExistence type="predicted"/>
<dbReference type="OrthoDB" id="9808167at2"/>
<dbReference type="InterPro" id="IPR001342">
    <property type="entry name" value="HDH_cat"/>
</dbReference>
<reference evidence="3 4" key="1">
    <citation type="submission" date="2018-12" db="EMBL/GenBank/DDBJ databases">
        <title>Bacillus chawlae sp. nov., Bacillus glennii sp. nov., and Bacillus saganii sp. nov. Isolated from the Vehicle Assembly Building at Kennedy Space Center where the Viking Spacecraft were Assembled.</title>
        <authorList>
            <person name="Seuylemezian A."/>
            <person name="Vaishampayan P."/>
        </authorList>
    </citation>
    <scope>NUCLEOTIDE SEQUENCE [LARGE SCALE GENOMIC DNA]</scope>
    <source>
        <strain evidence="3 4">L5</strain>
    </source>
</reference>
<protein>
    <recommendedName>
        <fullName evidence="2">Homoserine dehydrogenase catalytic domain-containing protein</fullName>
    </recommendedName>
</protein>
<name>A0A3S0V752_9BACI</name>
<dbReference type="Gene3D" id="3.40.50.720">
    <property type="entry name" value="NAD(P)-binding Rossmann-like Domain"/>
    <property type="match status" value="1"/>
</dbReference>
<keyword evidence="1" id="KW-0560">Oxidoreductase</keyword>
<dbReference type="GO" id="GO:0004412">
    <property type="term" value="F:homoserine dehydrogenase activity"/>
    <property type="evidence" value="ECO:0007669"/>
    <property type="project" value="TreeGrafter"/>
</dbReference>
<dbReference type="Pfam" id="PF00742">
    <property type="entry name" value="Homoserine_dh"/>
    <property type="match status" value="1"/>
</dbReference>
<dbReference type="Gene3D" id="3.30.360.10">
    <property type="entry name" value="Dihydrodipicolinate Reductase, domain 2"/>
    <property type="match status" value="1"/>
</dbReference>
<accession>A0A3S0V752</accession>
<evidence type="ECO:0000259" key="2">
    <source>
        <dbReference type="Pfam" id="PF00742"/>
    </source>
</evidence>
<evidence type="ECO:0000256" key="1">
    <source>
        <dbReference type="ARBA" id="ARBA00023002"/>
    </source>
</evidence>
<feature type="domain" description="Homoserine dehydrogenase catalytic" evidence="2">
    <location>
        <begin position="3"/>
        <end position="85"/>
    </location>
</feature>
<gene>
    <name evidence="3" type="ORF">ELQ35_21925</name>
</gene>
<dbReference type="PANTHER" id="PTHR43331:SF1">
    <property type="entry name" value="HOMOSERINE DEHYDROGENASE"/>
    <property type="match status" value="1"/>
</dbReference>
<dbReference type="GO" id="GO:0009088">
    <property type="term" value="P:threonine biosynthetic process"/>
    <property type="evidence" value="ECO:0007669"/>
    <property type="project" value="TreeGrafter"/>
</dbReference>
<dbReference type="PANTHER" id="PTHR43331">
    <property type="entry name" value="HOMOSERINE DEHYDROGENASE"/>
    <property type="match status" value="1"/>
</dbReference>
<keyword evidence="4" id="KW-1185">Reference proteome</keyword>